<evidence type="ECO:0000256" key="7">
    <source>
        <dbReference type="ARBA" id="ARBA00022989"/>
    </source>
</evidence>
<evidence type="ECO:0000256" key="3">
    <source>
        <dbReference type="ARBA" id="ARBA00022448"/>
    </source>
</evidence>
<organism evidence="16 17">
    <name type="scientific">Orchesella cincta</name>
    <name type="common">Springtail</name>
    <name type="synonym">Podura cincta</name>
    <dbReference type="NCBI Taxonomy" id="48709"/>
    <lineage>
        <taxon>Eukaryota</taxon>
        <taxon>Metazoa</taxon>
        <taxon>Ecdysozoa</taxon>
        <taxon>Arthropoda</taxon>
        <taxon>Hexapoda</taxon>
        <taxon>Collembola</taxon>
        <taxon>Entomobryomorpha</taxon>
        <taxon>Entomobryoidea</taxon>
        <taxon>Orchesellidae</taxon>
        <taxon>Orchesellinae</taxon>
        <taxon>Orchesella</taxon>
    </lineage>
</organism>
<comment type="subcellular location">
    <subcellularLocation>
        <location evidence="1">Membrane</location>
        <topology evidence="1">Multi-pass membrane protein</topology>
    </subcellularLocation>
</comment>
<dbReference type="InterPro" id="IPR000175">
    <property type="entry name" value="Na/ntran_symport"/>
</dbReference>
<keyword evidence="4 15" id="KW-0812">Transmembrane</keyword>
<keyword evidence="3" id="KW-0813">Transport</keyword>
<name>A0A1D2M4V0_ORCCI</name>
<protein>
    <recommendedName>
        <fullName evidence="14">Sodium-dependent nutrient amino acid transporter 1</fullName>
    </recommendedName>
</protein>
<dbReference type="STRING" id="48709.A0A1D2M4V0"/>
<keyword evidence="7 15" id="KW-1133">Transmembrane helix</keyword>
<dbReference type="PANTHER" id="PTHR11616">
    <property type="entry name" value="SODIUM/CHLORIDE DEPENDENT TRANSPORTER"/>
    <property type="match status" value="1"/>
</dbReference>
<evidence type="ECO:0000256" key="15">
    <source>
        <dbReference type="SAM" id="Phobius"/>
    </source>
</evidence>
<keyword evidence="9" id="KW-0406">Ion transport</keyword>
<evidence type="ECO:0000256" key="9">
    <source>
        <dbReference type="ARBA" id="ARBA00023065"/>
    </source>
</evidence>
<proteinExistence type="inferred from homology"/>
<evidence type="ECO:0000313" key="16">
    <source>
        <dbReference type="EMBL" id="ODM87954.1"/>
    </source>
</evidence>
<gene>
    <name evidence="16" type="ORF">Ocin01_18728</name>
</gene>
<dbReference type="InterPro" id="IPR037272">
    <property type="entry name" value="SNS_sf"/>
</dbReference>
<comment type="caution">
    <text evidence="16">The sequence shown here is derived from an EMBL/GenBank/DDBJ whole genome shotgun (WGS) entry which is preliminary data.</text>
</comment>
<evidence type="ECO:0000256" key="5">
    <source>
        <dbReference type="ARBA" id="ARBA00022847"/>
    </source>
</evidence>
<evidence type="ECO:0000256" key="4">
    <source>
        <dbReference type="ARBA" id="ARBA00022692"/>
    </source>
</evidence>
<keyword evidence="8" id="KW-0915">Sodium</keyword>
<evidence type="ECO:0000256" key="6">
    <source>
        <dbReference type="ARBA" id="ARBA00022970"/>
    </source>
</evidence>
<comment type="similarity">
    <text evidence="2">Belongs to the sodium:neurotransmitter symporter (SNF) (TC 2.A.22) family.</text>
</comment>
<dbReference type="GO" id="GO:0089718">
    <property type="term" value="P:amino acid import across plasma membrane"/>
    <property type="evidence" value="ECO:0007669"/>
    <property type="project" value="TreeGrafter"/>
</dbReference>
<dbReference type="GO" id="GO:0015179">
    <property type="term" value="F:L-amino acid transmembrane transporter activity"/>
    <property type="evidence" value="ECO:0007669"/>
    <property type="project" value="TreeGrafter"/>
</dbReference>
<evidence type="ECO:0000256" key="2">
    <source>
        <dbReference type="ARBA" id="ARBA00006459"/>
    </source>
</evidence>
<evidence type="ECO:0000256" key="13">
    <source>
        <dbReference type="ARBA" id="ARBA00037785"/>
    </source>
</evidence>
<reference evidence="16 17" key="1">
    <citation type="journal article" date="2016" name="Genome Biol. Evol.">
        <title>Gene Family Evolution Reflects Adaptation to Soil Environmental Stressors in the Genome of the Collembolan Orchesella cincta.</title>
        <authorList>
            <person name="Faddeeva-Vakhrusheva A."/>
            <person name="Derks M.F."/>
            <person name="Anvar S.Y."/>
            <person name="Agamennone V."/>
            <person name="Suring W."/>
            <person name="Smit S."/>
            <person name="van Straalen N.M."/>
            <person name="Roelofs D."/>
        </authorList>
    </citation>
    <scope>NUCLEOTIDE SEQUENCE [LARGE SCALE GENOMIC DNA]</scope>
    <source>
        <tissue evidence="16">Mixed pool</tissue>
    </source>
</reference>
<dbReference type="GO" id="GO:0005886">
    <property type="term" value="C:plasma membrane"/>
    <property type="evidence" value="ECO:0007669"/>
    <property type="project" value="TreeGrafter"/>
</dbReference>
<dbReference type="Pfam" id="PF00209">
    <property type="entry name" value="SNF"/>
    <property type="match status" value="1"/>
</dbReference>
<dbReference type="PROSITE" id="PS50267">
    <property type="entry name" value="NA_NEUROTRAN_SYMP_3"/>
    <property type="match status" value="1"/>
</dbReference>
<keyword evidence="17" id="KW-1185">Reference proteome</keyword>
<evidence type="ECO:0000256" key="12">
    <source>
        <dbReference type="ARBA" id="ARBA00023201"/>
    </source>
</evidence>
<comment type="function">
    <text evidence="13">Unusual broad substrate spectrum amino acid:sodium cotransporter that promotes absorption of the D isomers of essential amino acids. Neutral amino acids are the preferred substrates, especially methionine and phenylalanine.</text>
</comment>
<evidence type="ECO:0000256" key="8">
    <source>
        <dbReference type="ARBA" id="ARBA00023053"/>
    </source>
</evidence>
<dbReference type="GO" id="GO:0005283">
    <property type="term" value="F:amino acid:sodium symporter activity"/>
    <property type="evidence" value="ECO:0007669"/>
    <property type="project" value="TreeGrafter"/>
</dbReference>
<dbReference type="EMBL" id="LJIJ01004326">
    <property type="protein sequence ID" value="ODM87954.1"/>
    <property type="molecule type" value="Genomic_DNA"/>
</dbReference>
<keyword evidence="10 15" id="KW-0472">Membrane</keyword>
<keyword evidence="12" id="KW-0739">Sodium transport</keyword>
<evidence type="ECO:0000256" key="14">
    <source>
        <dbReference type="ARBA" id="ARBA00040215"/>
    </source>
</evidence>
<evidence type="ECO:0000256" key="10">
    <source>
        <dbReference type="ARBA" id="ARBA00023136"/>
    </source>
</evidence>
<keyword evidence="5" id="KW-0769">Symport</keyword>
<dbReference type="OrthoDB" id="6581954at2759"/>
<dbReference type="SUPFAM" id="SSF161070">
    <property type="entry name" value="SNF-like"/>
    <property type="match status" value="1"/>
</dbReference>
<feature type="transmembrane region" description="Helical" evidence="15">
    <location>
        <begin position="21"/>
        <end position="46"/>
    </location>
</feature>
<dbReference type="AlphaFoldDB" id="A0A1D2M4V0"/>
<dbReference type="PANTHER" id="PTHR11616:SF321">
    <property type="entry name" value="SODIUM-DEPENDENT NUTRIENT AMINO ACID TRANSPORTER 1-RELATED"/>
    <property type="match status" value="1"/>
</dbReference>
<evidence type="ECO:0000256" key="11">
    <source>
        <dbReference type="ARBA" id="ARBA00023180"/>
    </source>
</evidence>
<dbReference type="Proteomes" id="UP000094527">
    <property type="component" value="Unassembled WGS sequence"/>
</dbReference>
<evidence type="ECO:0000313" key="17">
    <source>
        <dbReference type="Proteomes" id="UP000094527"/>
    </source>
</evidence>
<keyword evidence="6" id="KW-0029">Amino-acid transport</keyword>
<keyword evidence="11" id="KW-0325">Glycoprotein</keyword>
<evidence type="ECO:0000256" key="1">
    <source>
        <dbReference type="ARBA" id="ARBA00004141"/>
    </source>
</evidence>
<sequence>MFSSHIKFRHNIYRDAWIVSLMDTCTSLLAGLTIFAVLGNLAFIQGTDVSEVVKGGGGAGLEFIFFLMLMPSQV</sequence>
<accession>A0A1D2M4V0</accession>